<dbReference type="InterPro" id="IPR045864">
    <property type="entry name" value="aa-tRNA-synth_II/BPL/LPL"/>
</dbReference>
<evidence type="ECO:0000259" key="2">
    <source>
        <dbReference type="Pfam" id="PF13393"/>
    </source>
</evidence>
<dbReference type="OrthoDB" id="1906957at2759"/>
<keyword evidence="3" id="KW-0436">Ligase</keyword>
<dbReference type="GO" id="GO:0004821">
    <property type="term" value="F:histidine-tRNA ligase activity"/>
    <property type="evidence" value="ECO:0007669"/>
    <property type="project" value="TreeGrafter"/>
</dbReference>
<name>A0A2J7ZTG7_9CHLO</name>
<feature type="compositionally biased region" description="Basic and acidic residues" evidence="1">
    <location>
        <begin position="114"/>
        <end position="124"/>
    </location>
</feature>
<dbReference type="Gene3D" id="3.30.930.10">
    <property type="entry name" value="Bira Bifunctional Protein, Domain 2"/>
    <property type="match status" value="1"/>
</dbReference>
<protein>
    <submittedName>
        <fullName evidence="3">Histidine--tRNA ligase</fullName>
    </submittedName>
</protein>
<dbReference type="EMBL" id="PGGS01000488">
    <property type="protein sequence ID" value="PNH03565.1"/>
    <property type="molecule type" value="Genomic_DNA"/>
</dbReference>
<proteinExistence type="predicted"/>
<reference evidence="3 4" key="1">
    <citation type="journal article" date="2017" name="Mol. Biol. Evol.">
        <title>The 4-celled Tetrabaena socialis nuclear genome reveals the essential components for genetic control of cell number at the origin of multicellularity in the volvocine lineage.</title>
        <authorList>
            <person name="Featherston J."/>
            <person name="Arakaki Y."/>
            <person name="Hanschen E.R."/>
            <person name="Ferris P.J."/>
            <person name="Michod R.E."/>
            <person name="Olson B.J.S.C."/>
            <person name="Nozaki H."/>
            <person name="Durand P.M."/>
        </authorList>
    </citation>
    <scope>NUCLEOTIDE SEQUENCE [LARGE SCALE GENOMIC DNA]</scope>
    <source>
        <strain evidence="3 4">NIES-571</strain>
    </source>
</reference>
<dbReference type="InterPro" id="IPR041715">
    <property type="entry name" value="HisRS-like_core"/>
</dbReference>
<dbReference type="Pfam" id="PF13393">
    <property type="entry name" value="tRNA-synt_His"/>
    <property type="match status" value="1"/>
</dbReference>
<dbReference type="GO" id="GO:0005739">
    <property type="term" value="C:mitochondrion"/>
    <property type="evidence" value="ECO:0007669"/>
    <property type="project" value="TreeGrafter"/>
</dbReference>
<dbReference type="AlphaFoldDB" id="A0A2J7ZTG7"/>
<dbReference type="GO" id="GO:0006427">
    <property type="term" value="P:histidyl-tRNA aminoacylation"/>
    <property type="evidence" value="ECO:0007669"/>
    <property type="project" value="TreeGrafter"/>
</dbReference>
<dbReference type="Proteomes" id="UP000236333">
    <property type="component" value="Unassembled WGS sequence"/>
</dbReference>
<evidence type="ECO:0000313" key="3">
    <source>
        <dbReference type="EMBL" id="PNH03565.1"/>
    </source>
</evidence>
<evidence type="ECO:0000256" key="1">
    <source>
        <dbReference type="SAM" id="MobiDB-lite"/>
    </source>
</evidence>
<dbReference type="GO" id="GO:0005829">
    <property type="term" value="C:cytosol"/>
    <property type="evidence" value="ECO:0007669"/>
    <property type="project" value="TreeGrafter"/>
</dbReference>
<dbReference type="GO" id="GO:0003723">
    <property type="term" value="F:RNA binding"/>
    <property type="evidence" value="ECO:0007669"/>
    <property type="project" value="TreeGrafter"/>
</dbReference>
<organism evidence="3 4">
    <name type="scientific">Tetrabaena socialis</name>
    <dbReference type="NCBI Taxonomy" id="47790"/>
    <lineage>
        <taxon>Eukaryota</taxon>
        <taxon>Viridiplantae</taxon>
        <taxon>Chlorophyta</taxon>
        <taxon>core chlorophytes</taxon>
        <taxon>Chlorophyceae</taxon>
        <taxon>CS clade</taxon>
        <taxon>Chlamydomonadales</taxon>
        <taxon>Tetrabaenaceae</taxon>
        <taxon>Tetrabaena</taxon>
    </lineage>
</organism>
<comment type="caution">
    <text evidence="3">The sequence shown here is derived from an EMBL/GenBank/DDBJ whole genome shotgun (WGS) entry which is preliminary data.</text>
</comment>
<evidence type="ECO:0000313" key="4">
    <source>
        <dbReference type="Proteomes" id="UP000236333"/>
    </source>
</evidence>
<dbReference type="SUPFAM" id="SSF55681">
    <property type="entry name" value="Class II aaRS and biotin synthetases"/>
    <property type="match status" value="1"/>
</dbReference>
<dbReference type="GO" id="GO:0032543">
    <property type="term" value="P:mitochondrial translation"/>
    <property type="evidence" value="ECO:0007669"/>
    <property type="project" value="TreeGrafter"/>
</dbReference>
<gene>
    <name evidence="3" type="ORF">TSOC_010378</name>
</gene>
<dbReference type="PANTHER" id="PTHR11476">
    <property type="entry name" value="HISTIDYL-TRNA SYNTHETASE"/>
    <property type="match status" value="1"/>
</dbReference>
<feature type="domain" description="Class II Histidinyl-tRNA synthetase (HisRS)-like catalytic core" evidence="2">
    <location>
        <begin position="5"/>
        <end position="67"/>
    </location>
</feature>
<dbReference type="PANTHER" id="PTHR11476:SF7">
    <property type="entry name" value="HISTIDINE--TRNA LIGASE"/>
    <property type="match status" value="1"/>
</dbReference>
<feature type="region of interest" description="Disordered" evidence="1">
    <location>
        <begin position="105"/>
        <end position="124"/>
    </location>
</feature>
<sequence length="124" mass="12779">MGSLAPVTLDLSLARGLDYYTGVIYEAVLGGANVGSIAAGGRYDKLVGMFSGKDVPAVGVSIGIERVFAIMEQQVRERAAASGKPVRAVETDVLVGSIGGGLQAYNTGGSSQAHPREVENRPTI</sequence>
<keyword evidence="4" id="KW-1185">Reference proteome</keyword>
<accession>A0A2J7ZTG7</accession>